<reference evidence="4" key="1">
    <citation type="submission" date="2025-08" db="UniProtKB">
        <authorList>
            <consortium name="RefSeq"/>
        </authorList>
    </citation>
    <scope>IDENTIFICATION</scope>
</reference>
<dbReference type="GeneID" id="110763361"/>
<keyword evidence="3" id="KW-1185">Reference proteome</keyword>
<sequence length="174" mass="18403">MWAQSLVATAMKQGNPFHGSKRAASVVSQKPNIPSVSTLQLPKLSKTNSITPSTQTQPLLSASSSSSSSYAIAPSVQHVKALRIRPTAKLGLLSLLFVLSMAFAALFSVVVICIPTINALRRLEAAVRKLSNVVSQEVPGTLSSLKLSGLEINELTQQLASLRLGRTRSPGDGL</sequence>
<proteinExistence type="predicted"/>
<dbReference type="PANTHER" id="PTHR33825:SF4">
    <property type="entry name" value="OS05G0137600 PROTEIN"/>
    <property type="match status" value="1"/>
</dbReference>
<gene>
    <name evidence="4" type="primary">LOC110763361</name>
</gene>
<evidence type="ECO:0000313" key="3">
    <source>
        <dbReference type="Proteomes" id="UP000515124"/>
    </source>
</evidence>
<protein>
    <submittedName>
        <fullName evidence="4">Uncharacterized protein LOC110763361 isoform X2</fullName>
    </submittedName>
</protein>
<dbReference type="AlphaFoldDB" id="A0A6P5T4B9"/>
<feature type="transmembrane region" description="Helical" evidence="2">
    <location>
        <begin position="90"/>
        <end position="112"/>
    </location>
</feature>
<keyword evidence="2" id="KW-0812">Transmembrane</keyword>
<evidence type="ECO:0000313" key="4">
    <source>
        <dbReference type="RefSeq" id="XP_021821823.1"/>
    </source>
</evidence>
<feature type="region of interest" description="Disordered" evidence="1">
    <location>
        <begin position="47"/>
        <end position="66"/>
    </location>
</feature>
<feature type="compositionally biased region" description="Polar residues" evidence="1">
    <location>
        <begin position="47"/>
        <end position="60"/>
    </location>
</feature>
<dbReference type="RefSeq" id="XP_021821823.1">
    <property type="nucleotide sequence ID" value="XM_021966131.1"/>
</dbReference>
<accession>A0A6P5T4B9</accession>
<organism evidence="3 4">
    <name type="scientific">Prunus avium</name>
    <name type="common">Cherry</name>
    <name type="synonym">Cerasus avium</name>
    <dbReference type="NCBI Taxonomy" id="42229"/>
    <lineage>
        <taxon>Eukaryota</taxon>
        <taxon>Viridiplantae</taxon>
        <taxon>Streptophyta</taxon>
        <taxon>Embryophyta</taxon>
        <taxon>Tracheophyta</taxon>
        <taxon>Spermatophyta</taxon>
        <taxon>Magnoliopsida</taxon>
        <taxon>eudicotyledons</taxon>
        <taxon>Gunneridae</taxon>
        <taxon>Pentapetalae</taxon>
        <taxon>rosids</taxon>
        <taxon>fabids</taxon>
        <taxon>Rosales</taxon>
        <taxon>Rosaceae</taxon>
        <taxon>Amygdaloideae</taxon>
        <taxon>Amygdaleae</taxon>
        <taxon>Prunus</taxon>
    </lineage>
</organism>
<dbReference type="PANTHER" id="PTHR33825">
    <property type="entry name" value="CHITINASE-LIKE PROTEIN"/>
    <property type="match status" value="1"/>
</dbReference>
<name>A0A6P5T4B9_PRUAV</name>
<keyword evidence="2" id="KW-0472">Membrane</keyword>
<keyword evidence="2" id="KW-1133">Transmembrane helix</keyword>
<evidence type="ECO:0000256" key="2">
    <source>
        <dbReference type="SAM" id="Phobius"/>
    </source>
</evidence>
<evidence type="ECO:0000256" key="1">
    <source>
        <dbReference type="SAM" id="MobiDB-lite"/>
    </source>
</evidence>
<dbReference type="Proteomes" id="UP000515124">
    <property type="component" value="Unplaced"/>
</dbReference>